<dbReference type="GO" id="GO:0019202">
    <property type="term" value="F:amino acid kinase activity"/>
    <property type="evidence" value="ECO:0007669"/>
    <property type="project" value="TreeGrafter"/>
</dbReference>
<accession>A0A318Q8X1</accession>
<dbReference type="EMBL" id="NKUF01000040">
    <property type="protein sequence ID" value="PYD62307.1"/>
    <property type="molecule type" value="Genomic_DNA"/>
</dbReference>
<evidence type="ECO:0000259" key="2">
    <source>
        <dbReference type="Pfam" id="PF01636"/>
    </source>
</evidence>
<comment type="caution">
    <text evidence="3">The sequence shown here is derived from an EMBL/GenBank/DDBJ whole genome shotgun (WGS) entry which is preliminary data.</text>
</comment>
<dbReference type="InterPro" id="IPR011009">
    <property type="entry name" value="Kinase-like_dom_sf"/>
</dbReference>
<proteinExistence type="inferred from homology"/>
<reference evidence="3 4" key="1">
    <citation type="submission" date="2017-07" db="EMBL/GenBank/DDBJ databases">
        <title>A draft genome sequence of Gluconacetobacter entanii LTH 4560.</title>
        <authorList>
            <person name="Skraban J."/>
            <person name="Cleenwerck I."/>
            <person name="Vandamme P."/>
            <person name="Trcek J."/>
        </authorList>
    </citation>
    <scope>NUCLEOTIDE SEQUENCE [LARGE SCALE GENOMIC DNA]</scope>
    <source>
        <strain evidence="3 4">LTH 4560</strain>
    </source>
</reference>
<evidence type="ECO:0000256" key="1">
    <source>
        <dbReference type="ARBA" id="ARBA00038240"/>
    </source>
</evidence>
<dbReference type="PANTHER" id="PTHR21064">
    <property type="entry name" value="AMINOGLYCOSIDE PHOSPHOTRANSFERASE DOMAIN-CONTAINING PROTEIN-RELATED"/>
    <property type="match status" value="1"/>
</dbReference>
<dbReference type="Proteomes" id="UP000248301">
    <property type="component" value="Unassembled WGS sequence"/>
</dbReference>
<dbReference type="OrthoDB" id="241498at2"/>
<organism evidence="3 4">
    <name type="scientific">Gluconacetobacter entanii</name>
    <dbReference type="NCBI Taxonomy" id="108528"/>
    <lineage>
        <taxon>Bacteria</taxon>
        <taxon>Pseudomonadati</taxon>
        <taxon>Pseudomonadota</taxon>
        <taxon>Alphaproteobacteria</taxon>
        <taxon>Acetobacterales</taxon>
        <taxon>Acetobacteraceae</taxon>
        <taxon>Gluconacetobacter</taxon>
    </lineage>
</organism>
<sequence length="350" mass="39095">MMAVPVPDFYTASVAEQSHRLRDMACRAAVLWPGRWQVDRLLKYRENAVFALSSATDGRVVLRIHRPGYHQVAALKSELVWMQALSEAGFCVPVLRTGHDGGVLQVVEAPGIPEPRFVDMQDHMPGVPVSEVTDIRTLEKIYVDVGRQLAAMHAHSMRWVAPEGFHRPSWDSDGLIGQSPLWGDFRQLPALSGNDARRVAEAVAQAERDLREFGDGRDRFGMIHADGIADNILYDPHAGPRLIDFDDCGHGWFLFDLATCLFFHEDHPGYPVISESFLGSYAQAGKLDAPMRRAMPLFMFLRALTYLGWVHTRAETVTAREMTSFFVERAARLADSYLKGRPTSFGAGIS</sequence>
<comment type="similarity">
    <text evidence="1">Belongs to the pseudomonas-type ThrB family.</text>
</comment>
<dbReference type="InterPro" id="IPR050249">
    <property type="entry name" value="Pseudomonas-type_ThrB"/>
</dbReference>
<protein>
    <submittedName>
        <fullName evidence="3">Aminoglycoside phosphotransferase</fullName>
    </submittedName>
</protein>
<name>A0A318Q8X1_9PROT</name>
<dbReference type="SUPFAM" id="SSF56112">
    <property type="entry name" value="Protein kinase-like (PK-like)"/>
    <property type="match status" value="1"/>
</dbReference>
<feature type="domain" description="Aminoglycoside phosphotransferase" evidence="2">
    <location>
        <begin position="45"/>
        <end position="289"/>
    </location>
</feature>
<evidence type="ECO:0000313" key="4">
    <source>
        <dbReference type="Proteomes" id="UP000248301"/>
    </source>
</evidence>
<dbReference type="InterPro" id="IPR002575">
    <property type="entry name" value="Aminoglycoside_PTrfase"/>
</dbReference>
<keyword evidence="3" id="KW-0808">Transferase</keyword>
<dbReference type="AlphaFoldDB" id="A0A318Q8X1"/>
<dbReference type="Pfam" id="PF01636">
    <property type="entry name" value="APH"/>
    <property type="match status" value="1"/>
</dbReference>
<dbReference type="Gene3D" id="3.90.1200.10">
    <property type="match status" value="1"/>
</dbReference>
<dbReference type="RefSeq" id="WP_110914394.1">
    <property type="nucleotide sequence ID" value="NZ_NKUF01000040.1"/>
</dbReference>
<evidence type="ECO:0000313" key="3">
    <source>
        <dbReference type="EMBL" id="PYD62307.1"/>
    </source>
</evidence>
<dbReference type="PANTHER" id="PTHR21064:SF6">
    <property type="entry name" value="AMINOGLYCOSIDE PHOSPHOTRANSFERASE DOMAIN-CONTAINING PROTEIN"/>
    <property type="match status" value="1"/>
</dbReference>
<gene>
    <name evidence="3" type="ORF">CFR72_13245</name>
</gene>